<feature type="compositionally biased region" description="Basic residues" evidence="1">
    <location>
        <begin position="148"/>
        <end position="158"/>
    </location>
</feature>
<feature type="region of interest" description="Disordered" evidence="1">
    <location>
        <begin position="88"/>
        <end position="158"/>
    </location>
</feature>
<gene>
    <name evidence="2" type="ORF">Plil01_001167600</name>
</gene>
<dbReference type="AlphaFoldDB" id="A0A9W6X2S2"/>
<evidence type="ECO:0000256" key="1">
    <source>
        <dbReference type="SAM" id="MobiDB-lite"/>
    </source>
</evidence>
<evidence type="ECO:0000313" key="3">
    <source>
        <dbReference type="Proteomes" id="UP001165083"/>
    </source>
</evidence>
<reference evidence="2" key="1">
    <citation type="submission" date="2023-04" db="EMBL/GenBank/DDBJ databases">
        <title>Phytophthora lilii NBRC 32176.</title>
        <authorList>
            <person name="Ichikawa N."/>
            <person name="Sato H."/>
            <person name="Tonouchi N."/>
        </authorList>
    </citation>
    <scope>NUCLEOTIDE SEQUENCE</scope>
    <source>
        <strain evidence="2">NBRC 32176</strain>
    </source>
</reference>
<accession>A0A9W6X2S2</accession>
<dbReference type="Proteomes" id="UP001165083">
    <property type="component" value="Unassembled WGS sequence"/>
</dbReference>
<dbReference type="OrthoDB" id="127095at2759"/>
<protein>
    <submittedName>
        <fullName evidence="2">Unnamed protein product</fullName>
    </submittedName>
</protein>
<organism evidence="2 3">
    <name type="scientific">Phytophthora lilii</name>
    <dbReference type="NCBI Taxonomy" id="2077276"/>
    <lineage>
        <taxon>Eukaryota</taxon>
        <taxon>Sar</taxon>
        <taxon>Stramenopiles</taxon>
        <taxon>Oomycota</taxon>
        <taxon>Peronosporomycetes</taxon>
        <taxon>Peronosporales</taxon>
        <taxon>Peronosporaceae</taxon>
        <taxon>Phytophthora</taxon>
    </lineage>
</organism>
<comment type="caution">
    <text evidence="2">The sequence shown here is derived from an EMBL/GenBank/DDBJ whole genome shotgun (WGS) entry which is preliminary data.</text>
</comment>
<feature type="compositionally biased region" description="Basic and acidic residues" evidence="1">
    <location>
        <begin position="136"/>
        <end position="147"/>
    </location>
</feature>
<evidence type="ECO:0000313" key="2">
    <source>
        <dbReference type="EMBL" id="GMF27831.1"/>
    </source>
</evidence>
<dbReference type="EMBL" id="BSXW01000680">
    <property type="protein sequence ID" value="GMF27831.1"/>
    <property type="molecule type" value="Genomic_DNA"/>
</dbReference>
<keyword evidence="3" id="KW-1185">Reference proteome</keyword>
<sequence>MFHRLPHQRAPPITIPTQAFHDRDFPRLNGRYFVIWKTRVTAALEGKNILGFVSQVDYAGDFDFDFSDDEELNPALSDMRDMKTALDAAGAPKADDARDPSSSESSSHATATDGDDGDVDMGQGSHPMIQSFSATKQEEKKKAEKLRAKSLKQSSKRLRRSEAKAKAFLIKTINMFSWSRTRPRRLRYFKRCVTNTKVLPYMATRTTSGPIS</sequence>
<name>A0A9W6X2S2_9STRA</name>
<proteinExistence type="predicted"/>